<dbReference type="PATRIC" id="fig|59750.3.peg.7024"/>
<dbReference type="Proteomes" id="UP000070612">
    <property type="component" value="Unassembled WGS sequence"/>
</dbReference>
<accession>A0A132PMD2</accession>
<comment type="caution">
    <text evidence="1">The sequence shown here is derived from an EMBL/GenBank/DDBJ whole genome shotgun (WGS) entry which is preliminary data.</text>
</comment>
<organism evidence="1 2">
    <name type="scientific">Mycolicibacterium wolinskyi</name>
    <dbReference type="NCBI Taxonomy" id="59750"/>
    <lineage>
        <taxon>Bacteria</taxon>
        <taxon>Bacillati</taxon>
        <taxon>Actinomycetota</taxon>
        <taxon>Actinomycetes</taxon>
        <taxon>Mycobacteriales</taxon>
        <taxon>Mycobacteriaceae</taxon>
        <taxon>Mycolicibacterium</taxon>
    </lineage>
</organism>
<sequence>MSSSLGGAVLTGGAQAVDFAVGGGQLSTNPTIDPSYAYSVNCGGQLRKAGLVSSDRRSVNVFHRVTQTPASTVRGARPKLL</sequence>
<gene>
    <name evidence="1" type="ORF">AFM11_14570</name>
</gene>
<dbReference type="EMBL" id="LGTW01000008">
    <property type="protein sequence ID" value="KWX23498.1"/>
    <property type="molecule type" value="Genomic_DNA"/>
</dbReference>
<evidence type="ECO:0000313" key="2">
    <source>
        <dbReference type="Proteomes" id="UP000070612"/>
    </source>
</evidence>
<protein>
    <submittedName>
        <fullName evidence="1">Uncharacterized protein</fullName>
    </submittedName>
</protein>
<proteinExistence type="predicted"/>
<reference evidence="1 2" key="1">
    <citation type="submission" date="2015-07" db="EMBL/GenBank/DDBJ databases">
        <title>A draft genome sequence of Mycobacterium wolinskyi.</title>
        <authorList>
            <person name="de Man T.J."/>
            <person name="Perry K.A."/>
            <person name="Coulliette A.D."/>
            <person name="Jensen B."/>
            <person name="Toney N.C."/>
            <person name="Limbago B.M."/>
            <person name="Noble-Wang J."/>
        </authorList>
    </citation>
    <scope>NUCLEOTIDE SEQUENCE [LARGE SCALE GENOMIC DNA]</scope>
    <source>
        <strain evidence="1 2">CDC_01</strain>
    </source>
</reference>
<keyword evidence="2" id="KW-1185">Reference proteome</keyword>
<name>A0A132PMD2_9MYCO</name>
<evidence type="ECO:0000313" key="1">
    <source>
        <dbReference type="EMBL" id="KWX23498.1"/>
    </source>
</evidence>
<dbReference type="AlphaFoldDB" id="A0A132PMD2"/>